<sequence length="412" mass="44771">MYAQSFVAFLALANTALGFPHAARSTGSKAELFAQLEALTKTASEKTLEDIRSGDSSRTSASCTPETVKVRKEWYGVRLAIRGALSRDEKLAYIDAVKCLQSKPGKTPADLAEGVRTRFDDFVATHINQTMTIHYTGNFLSWHRYYTHLYEETLREECGYNGAHPYWDWALTAETGMETSPIWDGSETSLGGNGEFIADKGPVVIDMPGLPPFPLPTGSGGGCVTSGPFANLTVNLGPISLPAPGPVTLGPPGGKMLGYNPRCLKRDLTSELIQQYANINEVLDLITKPTNIDDFQMTMQGVPGVGLGVHGSGHMSMGGDPGMDVYASPGDPVFYLHHGMIDKAWWIWQKLGGEERVTGEQAIFGTKTMLNMPASDQASLEDFVEYGFAAGPPRQIKELMSTTMGPFCYVYE</sequence>
<feature type="signal peptide" evidence="2">
    <location>
        <begin position="1"/>
        <end position="18"/>
    </location>
</feature>
<dbReference type="EMBL" id="JH793663">
    <property type="protein sequence ID" value="ELQ42844.1"/>
    <property type="molecule type" value="Genomic_DNA"/>
</dbReference>
<keyword evidence="1" id="KW-0479">Metal-binding</keyword>
<dbReference type="Gene3D" id="1.10.1280.10">
    <property type="entry name" value="Di-copper center containing domain from catechol oxidase"/>
    <property type="match status" value="1"/>
</dbReference>
<evidence type="ECO:0000259" key="4">
    <source>
        <dbReference type="PROSITE" id="PS00498"/>
    </source>
</evidence>
<dbReference type="InterPro" id="IPR008922">
    <property type="entry name" value="Di-copper_centre_dom_sf"/>
</dbReference>
<accession>A0AA97PQ61</accession>
<proteinExistence type="predicted"/>
<evidence type="ECO:0000256" key="2">
    <source>
        <dbReference type="SAM" id="SignalP"/>
    </source>
</evidence>
<dbReference type="PANTHER" id="PTHR11474:SF116">
    <property type="entry name" value="TYROSINASE"/>
    <property type="match status" value="1"/>
</dbReference>
<gene>
    <name evidence="5" type="ORF">OOU_Y34scaffold00192g30</name>
</gene>
<dbReference type="AlphaFoldDB" id="A0AA97PQ61"/>
<evidence type="ECO:0000256" key="1">
    <source>
        <dbReference type="ARBA" id="ARBA00022723"/>
    </source>
</evidence>
<dbReference type="PROSITE" id="PS00498">
    <property type="entry name" value="TYROSINASE_2"/>
    <property type="match status" value="1"/>
</dbReference>
<name>A0AA97PQ61_PYRO3</name>
<dbReference type="InterPro" id="IPR002227">
    <property type="entry name" value="Tyrosinase_Cu-bd"/>
</dbReference>
<dbReference type="PANTHER" id="PTHR11474">
    <property type="entry name" value="TYROSINASE FAMILY MEMBER"/>
    <property type="match status" value="1"/>
</dbReference>
<keyword evidence="2" id="KW-0732">Signal</keyword>
<dbReference type="GO" id="GO:0016491">
    <property type="term" value="F:oxidoreductase activity"/>
    <property type="evidence" value="ECO:0007669"/>
    <property type="project" value="InterPro"/>
</dbReference>
<feature type="chain" id="PRO_5041686262" description="Tyrosinase copper-binding domain-containing protein" evidence="2">
    <location>
        <begin position="19"/>
        <end position="412"/>
    </location>
</feature>
<dbReference type="GO" id="GO:0046872">
    <property type="term" value="F:metal ion binding"/>
    <property type="evidence" value="ECO:0007669"/>
    <property type="project" value="UniProtKB-KW"/>
</dbReference>
<evidence type="ECO:0000313" key="5">
    <source>
        <dbReference type="EMBL" id="ELQ42844.1"/>
    </source>
</evidence>
<dbReference type="PRINTS" id="PR00092">
    <property type="entry name" value="TYROSINASE"/>
</dbReference>
<organism evidence="5">
    <name type="scientific">Pyricularia oryzae (strain Y34)</name>
    <name type="common">Rice blast fungus</name>
    <name type="synonym">Magnaporthe oryzae</name>
    <dbReference type="NCBI Taxonomy" id="1143189"/>
    <lineage>
        <taxon>Eukaryota</taxon>
        <taxon>Fungi</taxon>
        <taxon>Dikarya</taxon>
        <taxon>Ascomycota</taxon>
        <taxon>Pezizomycotina</taxon>
        <taxon>Sordariomycetes</taxon>
        <taxon>Sordariomycetidae</taxon>
        <taxon>Magnaporthales</taxon>
        <taxon>Pyriculariaceae</taxon>
        <taxon>Pyricularia</taxon>
    </lineage>
</organism>
<dbReference type="Pfam" id="PF00264">
    <property type="entry name" value="Tyrosinase"/>
    <property type="match status" value="1"/>
</dbReference>
<feature type="domain" description="Tyrosinase copper-binding" evidence="4">
    <location>
        <begin position="331"/>
        <end position="342"/>
    </location>
</feature>
<dbReference type="PROSITE" id="PS00497">
    <property type="entry name" value="TYROSINASE_1"/>
    <property type="match status" value="1"/>
</dbReference>
<dbReference type="Proteomes" id="UP000011086">
    <property type="component" value="Unassembled WGS sequence"/>
</dbReference>
<feature type="domain" description="Tyrosinase copper-binding" evidence="3">
    <location>
        <begin position="134"/>
        <end position="151"/>
    </location>
</feature>
<dbReference type="SUPFAM" id="SSF48056">
    <property type="entry name" value="Di-copper centre-containing domain"/>
    <property type="match status" value="1"/>
</dbReference>
<evidence type="ECO:0000259" key="3">
    <source>
        <dbReference type="PROSITE" id="PS00497"/>
    </source>
</evidence>
<dbReference type="InterPro" id="IPR050316">
    <property type="entry name" value="Tyrosinase/Hemocyanin"/>
</dbReference>
<protein>
    <recommendedName>
        <fullName evidence="3 4">Tyrosinase copper-binding domain-containing protein</fullName>
    </recommendedName>
</protein>
<reference evidence="5" key="1">
    <citation type="journal article" date="2012" name="PLoS Genet.">
        <title>Comparative analysis of the genomes of two field isolates of the rice blast fungus Magnaporthe oryzae.</title>
        <authorList>
            <person name="Xue M."/>
            <person name="Yang J."/>
            <person name="Li Z."/>
            <person name="Hu S."/>
            <person name="Yao N."/>
            <person name="Dean R.A."/>
            <person name="Zhao W."/>
            <person name="Shen M."/>
            <person name="Zhang H."/>
            <person name="Li C."/>
            <person name="Liu L."/>
            <person name="Cao L."/>
            <person name="Xu X."/>
            <person name="Xing Y."/>
            <person name="Hsiang T."/>
            <person name="Zhang Z."/>
            <person name="Xu J.R."/>
            <person name="Peng Y.L."/>
        </authorList>
    </citation>
    <scope>NUCLEOTIDE SEQUENCE</scope>
    <source>
        <strain evidence="5">Y34</strain>
    </source>
</reference>